<dbReference type="RefSeq" id="WP_263741239.1">
    <property type="nucleotide sequence ID" value="NZ_JAOWKZ010000004.1"/>
</dbReference>
<accession>A0ABT2ZS51</accession>
<evidence type="ECO:0000313" key="3">
    <source>
        <dbReference type="Proteomes" id="UP001652564"/>
    </source>
</evidence>
<name>A0ABT2ZS51_9RHOB</name>
<protein>
    <submittedName>
        <fullName evidence="2">Uncharacterized protein</fullName>
    </submittedName>
</protein>
<dbReference type="Proteomes" id="UP001652564">
    <property type="component" value="Unassembled WGS sequence"/>
</dbReference>
<feature type="signal peptide" evidence="1">
    <location>
        <begin position="1"/>
        <end position="23"/>
    </location>
</feature>
<gene>
    <name evidence="2" type="ORF">OEZ71_16940</name>
</gene>
<comment type="caution">
    <text evidence="2">The sequence shown here is derived from an EMBL/GenBank/DDBJ whole genome shotgun (WGS) entry which is preliminary data.</text>
</comment>
<keyword evidence="3" id="KW-1185">Reference proteome</keyword>
<evidence type="ECO:0000256" key="1">
    <source>
        <dbReference type="SAM" id="SignalP"/>
    </source>
</evidence>
<proteinExistence type="predicted"/>
<feature type="chain" id="PRO_5045642383" evidence="1">
    <location>
        <begin position="24"/>
        <end position="238"/>
    </location>
</feature>
<dbReference type="EMBL" id="JAOWKZ010000004">
    <property type="protein sequence ID" value="MCV2873984.1"/>
    <property type="molecule type" value="Genomic_DNA"/>
</dbReference>
<organism evidence="2 3">
    <name type="scientific">Albidovulum litorale</name>
    <dbReference type="NCBI Taxonomy" id="2984134"/>
    <lineage>
        <taxon>Bacteria</taxon>
        <taxon>Pseudomonadati</taxon>
        <taxon>Pseudomonadota</taxon>
        <taxon>Alphaproteobacteria</taxon>
        <taxon>Rhodobacterales</taxon>
        <taxon>Paracoccaceae</taxon>
        <taxon>Albidovulum</taxon>
    </lineage>
</organism>
<evidence type="ECO:0000313" key="2">
    <source>
        <dbReference type="EMBL" id="MCV2873984.1"/>
    </source>
</evidence>
<reference evidence="2 3" key="1">
    <citation type="submission" date="2022-10" db="EMBL/GenBank/DDBJ databases">
        <title>Defluviimonas sp. nov., isolated from ocean surface sediments.</title>
        <authorList>
            <person name="He W."/>
            <person name="Wang L."/>
            <person name="Zhang D.-F."/>
        </authorList>
    </citation>
    <scope>NUCLEOTIDE SEQUENCE [LARGE SCALE GENOMIC DNA]</scope>
    <source>
        <strain evidence="2 3">WL0050</strain>
    </source>
</reference>
<keyword evidence="1" id="KW-0732">Signal</keyword>
<sequence length="238" mass="26193">MAHPGGILGLGALALIFTLPAHAGGKFAAPAGCEVYATVQMRECQVSQHYRCAHDAPGDQWATYLDGEGPYYSSRIDAETRWLESYDLYSGETDRLMSEVDPASFTTLITTGRDDYDFTTESNSGNVVRYSGHDRLTGEKVVIDGVTLERTKFDLTARNAAGEVLWTRKGQQLIHRDWRIFFADRETFENTAGESSESVSTPVVFALPGEKGFLSADPQYDCNMTMTEAVLPGEGIRP</sequence>